<evidence type="ECO:0000256" key="3">
    <source>
        <dbReference type="ARBA" id="ARBA00023163"/>
    </source>
</evidence>
<dbReference type="InterPro" id="IPR036388">
    <property type="entry name" value="WH-like_DNA-bd_sf"/>
</dbReference>
<dbReference type="InterPro" id="IPR001845">
    <property type="entry name" value="HTH_ArsR_DNA-bd_dom"/>
</dbReference>
<evidence type="ECO:0000256" key="1">
    <source>
        <dbReference type="ARBA" id="ARBA00023015"/>
    </source>
</evidence>
<comment type="caution">
    <text evidence="5">The sequence shown here is derived from an EMBL/GenBank/DDBJ whole genome shotgun (WGS) entry which is preliminary data.</text>
</comment>
<dbReference type="EMBL" id="BAAAHQ010000027">
    <property type="protein sequence ID" value="GAA0940701.1"/>
    <property type="molecule type" value="Genomic_DNA"/>
</dbReference>
<keyword evidence="6" id="KW-1185">Reference proteome</keyword>
<dbReference type="Gene3D" id="1.10.10.10">
    <property type="entry name" value="Winged helix-like DNA-binding domain superfamily/Winged helix DNA-binding domain"/>
    <property type="match status" value="1"/>
</dbReference>
<dbReference type="PANTHER" id="PTHR33154">
    <property type="entry name" value="TRANSCRIPTIONAL REGULATOR, ARSR FAMILY"/>
    <property type="match status" value="1"/>
</dbReference>
<organism evidence="5 6">
    <name type="scientific">Nonomuraea longicatena</name>
    <dbReference type="NCBI Taxonomy" id="83682"/>
    <lineage>
        <taxon>Bacteria</taxon>
        <taxon>Bacillati</taxon>
        <taxon>Actinomycetota</taxon>
        <taxon>Actinomycetes</taxon>
        <taxon>Streptosporangiales</taxon>
        <taxon>Streptosporangiaceae</taxon>
        <taxon>Nonomuraea</taxon>
    </lineage>
</organism>
<dbReference type="InterPro" id="IPR036390">
    <property type="entry name" value="WH_DNA-bd_sf"/>
</dbReference>
<accession>A0ABP4ASJ7</accession>
<dbReference type="InterPro" id="IPR051081">
    <property type="entry name" value="HTH_MetalResp_TranReg"/>
</dbReference>
<sequence>MEGRDALTSEELLTVLTGLGHPLRLQIIGELATGRVHVSELARRVGVSRPLLYMHLERLEKAGLVEGRLELSPDGKAMKYIELRPFSFTLTVSTVLAALHADQEKGHSRAGDRSD</sequence>
<protein>
    <submittedName>
        <fullName evidence="5">Winged helix-turn-helix domain-containing protein</fullName>
    </submittedName>
</protein>
<feature type="domain" description="HTH arsR-type" evidence="4">
    <location>
        <begin position="14"/>
        <end position="97"/>
    </location>
</feature>
<dbReference type="SMART" id="SM00418">
    <property type="entry name" value="HTH_ARSR"/>
    <property type="match status" value="1"/>
</dbReference>
<dbReference type="Pfam" id="PF01022">
    <property type="entry name" value="HTH_5"/>
    <property type="match status" value="1"/>
</dbReference>
<dbReference type="PANTHER" id="PTHR33154:SF33">
    <property type="entry name" value="TRANSCRIPTIONAL REPRESSOR SDPR"/>
    <property type="match status" value="1"/>
</dbReference>
<name>A0ABP4ASJ7_9ACTN</name>
<keyword evidence="3" id="KW-0804">Transcription</keyword>
<evidence type="ECO:0000313" key="5">
    <source>
        <dbReference type="EMBL" id="GAA0940701.1"/>
    </source>
</evidence>
<dbReference type="SUPFAM" id="SSF46785">
    <property type="entry name" value="Winged helix' DNA-binding domain"/>
    <property type="match status" value="1"/>
</dbReference>
<evidence type="ECO:0000313" key="6">
    <source>
        <dbReference type="Proteomes" id="UP001501578"/>
    </source>
</evidence>
<keyword evidence="1" id="KW-0805">Transcription regulation</keyword>
<evidence type="ECO:0000259" key="4">
    <source>
        <dbReference type="SMART" id="SM00418"/>
    </source>
</evidence>
<gene>
    <name evidence="5" type="ORF">GCM10009560_52190</name>
</gene>
<keyword evidence="2" id="KW-0238">DNA-binding</keyword>
<dbReference type="InterPro" id="IPR011991">
    <property type="entry name" value="ArsR-like_HTH"/>
</dbReference>
<reference evidence="6" key="1">
    <citation type="journal article" date="2019" name="Int. J. Syst. Evol. Microbiol.">
        <title>The Global Catalogue of Microorganisms (GCM) 10K type strain sequencing project: providing services to taxonomists for standard genome sequencing and annotation.</title>
        <authorList>
            <consortium name="The Broad Institute Genomics Platform"/>
            <consortium name="The Broad Institute Genome Sequencing Center for Infectious Disease"/>
            <person name="Wu L."/>
            <person name="Ma J."/>
        </authorList>
    </citation>
    <scope>NUCLEOTIDE SEQUENCE [LARGE SCALE GENOMIC DNA]</scope>
    <source>
        <strain evidence="6">JCM 11136</strain>
    </source>
</reference>
<proteinExistence type="predicted"/>
<dbReference type="PRINTS" id="PR00033">
    <property type="entry name" value="HTHASNC"/>
</dbReference>
<dbReference type="CDD" id="cd00090">
    <property type="entry name" value="HTH_ARSR"/>
    <property type="match status" value="1"/>
</dbReference>
<evidence type="ECO:0000256" key="2">
    <source>
        <dbReference type="ARBA" id="ARBA00023125"/>
    </source>
</evidence>
<dbReference type="Proteomes" id="UP001501578">
    <property type="component" value="Unassembled WGS sequence"/>
</dbReference>
<dbReference type="InterPro" id="IPR000485">
    <property type="entry name" value="AsnC-type_HTH_dom"/>
</dbReference>